<dbReference type="InterPro" id="IPR011047">
    <property type="entry name" value="Quinoprotein_ADH-like_sf"/>
</dbReference>
<dbReference type="AlphaFoldDB" id="A0A382BWG9"/>
<reference evidence="1" key="1">
    <citation type="submission" date="2018-05" db="EMBL/GenBank/DDBJ databases">
        <authorList>
            <person name="Lanie J.A."/>
            <person name="Ng W.-L."/>
            <person name="Kazmierczak K.M."/>
            <person name="Andrzejewski T.M."/>
            <person name="Davidsen T.M."/>
            <person name="Wayne K.J."/>
            <person name="Tettelin H."/>
            <person name="Glass J.I."/>
            <person name="Rusch D."/>
            <person name="Podicherti R."/>
            <person name="Tsui H.-C.T."/>
            <person name="Winkler M.E."/>
        </authorList>
    </citation>
    <scope>NUCLEOTIDE SEQUENCE</scope>
</reference>
<dbReference type="SUPFAM" id="SSF50998">
    <property type="entry name" value="Quinoprotein alcohol dehydrogenase-like"/>
    <property type="match status" value="1"/>
</dbReference>
<evidence type="ECO:0000313" key="1">
    <source>
        <dbReference type="EMBL" id="SVB17974.1"/>
    </source>
</evidence>
<dbReference type="PANTHER" id="PTHR42754:SF1">
    <property type="entry name" value="LIPOPROTEIN"/>
    <property type="match status" value="1"/>
</dbReference>
<dbReference type="EMBL" id="UINC01031624">
    <property type="protein sequence ID" value="SVB17974.1"/>
    <property type="molecule type" value="Genomic_DNA"/>
</dbReference>
<dbReference type="PANTHER" id="PTHR42754">
    <property type="entry name" value="ENDOGLUCANASE"/>
    <property type="match status" value="1"/>
</dbReference>
<organism evidence="1">
    <name type="scientific">marine metagenome</name>
    <dbReference type="NCBI Taxonomy" id="408172"/>
    <lineage>
        <taxon>unclassified sequences</taxon>
        <taxon>metagenomes</taxon>
        <taxon>ecological metagenomes</taxon>
    </lineage>
</organism>
<gene>
    <name evidence="1" type="ORF">METZ01_LOCUS170828</name>
</gene>
<protein>
    <recommendedName>
        <fullName evidence="2">Photosynthesis system II assembly factor Ycf48/Hcf136-like domain-containing protein</fullName>
    </recommendedName>
</protein>
<evidence type="ECO:0008006" key="2">
    <source>
        <dbReference type="Google" id="ProtNLM"/>
    </source>
</evidence>
<sequence>MSKRITLLLLFIIFAFWDCEDQSDNSIPATEPIITFKKDIENNKSAIKQTKDGGYIIAGGKSGSAWLLKIDKNGEEVWQNTYSLGDFGYTRAVIQTSDGGYLYAGWEGIVKADSNGAEEWKNKSHENGAYPYYEDIIEHSNGNYYAVGGPGGGQAQFVKFSQEGNVLTRKWFGGPCEDDIFRSIIETPDQMLIIVGEKSHGYYNFDCSFDFMYYKDFWIVKVKKNGGLIWENTYGGPFMEKADDIVSLEDGGYAIIGDKCDHNYNIGTCGSVAKVLLIQIDDDGNLTEEKTFSGLKFLERMPYFSITTTARGGIAWTAEHKVHGTWIYKWGPNEDTVNVYSDGIGGFEINRTVDEGFIIGTWGGIIIKTDSELSYDENIN</sequence>
<proteinExistence type="predicted"/>
<name>A0A382BWG9_9ZZZZ</name>
<accession>A0A382BWG9</accession>